<accession>A0ABZ1TDG2</accession>
<evidence type="ECO:0000256" key="3">
    <source>
        <dbReference type="ARBA" id="ARBA00022475"/>
    </source>
</evidence>
<dbReference type="InterPro" id="IPR036259">
    <property type="entry name" value="MFS_trans_sf"/>
</dbReference>
<protein>
    <submittedName>
        <fullName evidence="10">MFS transporter</fullName>
    </submittedName>
</protein>
<keyword evidence="3" id="KW-1003">Cell membrane</keyword>
<evidence type="ECO:0000256" key="8">
    <source>
        <dbReference type="SAM" id="Phobius"/>
    </source>
</evidence>
<dbReference type="InterPro" id="IPR004638">
    <property type="entry name" value="EmrB-like"/>
</dbReference>
<dbReference type="RefSeq" id="WP_328962079.1">
    <property type="nucleotide sequence ID" value="NZ_CP108090.1"/>
</dbReference>
<comment type="subcellular location">
    <subcellularLocation>
        <location evidence="1">Cell membrane</location>
        <topology evidence="1">Multi-pass membrane protein</topology>
    </subcellularLocation>
</comment>
<feature type="transmembrane region" description="Helical" evidence="8">
    <location>
        <begin position="227"/>
        <end position="248"/>
    </location>
</feature>
<feature type="transmembrane region" description="Helical" evidence="8">
    <location>
        <begin position="112"/>
        <end position="133"/>
    </location>
</feature>
<feature type="transmembrane region" description="Helical" evidence="8">
    <location>
        <begin position="171"/>
        <end position="189"/>
    </location>
</feature>
<feature type="transmembrane region" description="Helical" evidence="8">
    <location>
        <begin position="140"/>
        <end position="159"/>
    </location>
</feature>
<gene>
    <name evidence="10" type="ORF">OG517_16920</name>
</gene>
<proteinExistence type="predicted"/>
<organism evidence="10 11">
    <name type="scientific">Streptomyces virginiae</name>
    <name type="common">Streptomyces cinnamonensis</name>
    <dbReference type="NCBI Taxonomy" id="1961"/>
    <lineage>
        <taxon>Bacteria</taxon>
        <taxon>Bacillati</taxon>
        <taxon>Actinomycetota</taxon>
        <taxon>Actinomycetes</taxon>
        <taxon>Kitasatosporales</taxon>
        <taxon>Streptomycetaceae</taxon>
        <taxon>Streptomyces</taxon>
    </lineage>
</organism>
<keyword evidence="6 8" id="KW-0472">Membrane</keyword>
<dbReference type="CDD" id="cd17321">
    <property type="entry name" value="MFS_MMR_MDR_like"/>
    <property type="match status" value="1"/>
</dbReference>
<keyword evidence="7" id="KW-0046">Antibiotic resistance</keyword>
<dbReference type="PROSITE" id="PS50850">
    <property type="entry name" value="MFS"/>
    <property type="match status" value="1"/>
</dbReference>
<dbReference type="Pfam" id="PF07690">
    <property type="entry name" value="MFS_1"/>
    <property type="match status" value="1"/>
</dbReference>
<evidence type="ECO:0000256" key="6">
    <source>
        <dbReference type="ARBA" id="ARBA00023136"/>
    </source>
</evidence>
<feature type="transmembrane region" description="Helical" evidence="8">
    <location>
        <begin position="367"/>
        <end position="386"/>
    </location>
</feature>
<feature type="transmembrane region" description="Helical" evidence="8">
    <location>
        <begin position="407"/>
        <end position="426"/>
    </location>
</feature>
<dbReference type="InterPro" id="IPR011701">
    <property type="entry name" value="MFS"/>
</dbReference>
<dbReference type="NCBIfam" id="TIGR00711">
    <property type="entry name" value="efflux_EmrB"/>
    <property type="match status" value="1"/>
</dbReference>
<evidence type="ECO:0000259" key="9">
    <source>
        <dbReference type="PROSITE" id="PS50850"/>
    </source>
</evidence>
<dbReference type="SUPFAM" id="SSF103473">
    <property type="entry name" value="MFS general substrate transporter"/>
    <property type="match status" value="1"/>
</dbReference>
<dbReference type="Proteomes" id="UP001432039">
    <property type="component" value="Chromosome"/>
</dbReference>
<keyword evidence="11" id="KW-1185">Reference proteome</keyword>
<name>A0ABZ1TDG2_STRVG</name>
<evidence type="ECO:0000313" key="11">
    <source>
        <dbReference type="Proteomes" id="UP001432039"/>
    </source>
</evidence>
<feature type="transmembrane region" description="Helical" evidence="8">
    <location>
        <begin position="12"/>
        <end position="35"/>
    </location>
</feature>
<evidence type="ECO:0000256" key="1">
    <source>
        <dbReference type="ARBA" id="ARBA00004651"/>
    </source>
</evidence>
<keyword evidence="2" id="KW-0813">Transport</keyword>
<dbReference type="Gene3D" id="1.20.1720.10">
    <property type="entry name" value="Multidrug resistance protein D"/>
    <property type="match status" value="1"/>
</dbReference>
<feature type="transmembrane region" description="Helical" evidence="8">
    <location>
        <begin position="334"/>
        <end position="355"/>
    </location>
</feature>
<evidence type="ECO:0000256" key="4">
    <source>
        <dbReference type="ARBA" id="ARBA00022692"/>
    </source>
</evidence>
<feature type="domain" description="Major facilitator superfamily (MFS) profile" evidence="9">
    <location>
        <begin position="17"/>
        <end position="462"/>
    </location>
</feature>
<dbReference type="EMBL" id="CP108090">
    <property type="protein sequence ID" value="WUQ12983.1"/>
    <property type="molecule type" value="Genomic_DNA"/>
</dbReference>
<feature type="transmembrane region" description="Helical" evidence="8">
    <location>
        <begin position="82"/>
        <end position="100"/>
    </location>
</feature>
<evidence type="ECO:0000256" key="5">
    <source>
        <dbReference type="ARBA" id="ARBA00022989"/>
    </source>
</evidence>
<feature type="transmembrane region" description="Helical" evidence="8">
    <location>
        <begin position="309"/>
        <end position="327"/>
    </location>
</feature>
<feature type="transmembrane region" description="Helical" evidence="8">
    <location>
        <begin position="55"/>
        <end position="75"/>
    </location>
</feature>
<evidence type="ECO:0000313" key="10">
    <source>
        <dbReference type="EMBL" id="WUQ12983.1"/>
    </source>
</evidence>
<keyword evidence="5 8" id="KW-1133">Transmembrane helix</keyword>
<feature type="transmembrane region" description="Helical" evidence="8">
    <location>
        <begin position="438"/>
        <end position="457"/>
    </location>
</feature>
<sequence>MNTPDTDTKLRGPAVWALILTGVASFMAALDNLVVTTALPAIREDLGGKLEDLEWTVNAYTLTFAVLLMFGAALGDRFGRRRLFIVGLAIFTGASAAAALSPGIDALIAARAVQGVGAAIMMPLTLTLLTAAVPAARRGMALGIYGAVTGLAVASGPLIGGSLTEHISWQWIFWLNVPIGLALIPLARLRLAESTAPGARLDVPGTLLISGGLFGIVYALVNANSEGWTSATVLTGLIVGAALVGGFIHHGFNNANPMLPMRLFRDRGFLGINLASLLMFLGMFGSIFLLSQFLQGVAGYSPTEAGLRMLPWTGMPMLVAPLAGILSDRIGGRPVVAAGLAFQALGLGWFAAILSADVSYAAQLPPLILSGIGMALYFAPAANVLMSTVAPADQGKASGTNNALREVGGALGVAVLASVFSAQGGYESPQAFTDGTIPALWIGAGAVALAAGLALLVPRKAKADRAPADRSVAAPEKVPAAG</sequence>
<feature type="transmembrane region" description="Helical" evidence="8">
    <location>
        <begin position="201"/>
        <end position="221"/>
    </location>
</feature>
<keyword evidence="4 8" id="KW-0812">Transmembrane</keyword>
<evidence type="ECO:0000256" key="2">
    <source>
        <dbReference type="ARBA" id="ARBA00022448"/>
    </source>
</evidence>
<reference evidence="10" key="1">
    <citation type="submission" date="2022-10" db="EMBL/GenBank/DDBJ databases">
        <title>The complete genomes of actinobacterial strains from the NBC collection.</title>
        <authorList>
            <person name="Joergensen T.S."/>
            <person name="Alvarez Arevalo M."/>
            <person name="Sterndorff E.B."/>
            <person name="Faurdal D."/>
            <person name="Vuksanovic O."/>
            <person name="Mourched A.-S."/>
            <person name="Charusanti P."/>
            <person name="Shaw S."/>
            <person name="Blin K."/>
            <person name="Weber T."/>
        </authorList>
    </citation>
    <scope>NUCLEOTIDE SEQUENCE</scope>
    <source>
        <strain evidence="10">NBC_00248</strain>
    </source>
</reference>
<dbReference type="PANTHER" id="PTHR42718">
    <property type="entry name" value="MAJOR FACILITATOR SUPERFAMILY MULTIDRUG TRANSPORTER MFSC"/>
    <property type="match status" value="1"/>
</dbReference>
<feature type="transmembrane region" description="Helical" evidence="8">
    <location>
        <begin position="269"/>
        <end position="289"/>
    </location>
</feature>
<dbReference type="PANTHER" id="PTHR42718:SF42">
    <property type="entry name" value="EXPORT PROTEIN"/>
    <property type="match status" value="1"/>
</dbReference>
<dbReference type="InterPro" id="IPR020846">
    <property type="entry name" value="MFS_dom"/>
</dbReference>
<evidence type="ECO:0000256" key="7">
    <source>
        <dbReference type="ARBA" id="ARBA00023251"/>
    </source>
</evidence>
<dbReference type="PRINTS" id="PR01036">
    <property type="entry name" value="TCRTETB"/>
</dbReference>
<dbReference type="Gene3D" id="1.20.1250.20">
    <property type="entry name" value="MFS general substrate transporter like domains"/>
    <property type="match status" value="1"/>
</dbReference>